<dbReference type="InterPro" id="IPR013766">
    <property type="entry name" value="Thioredoxin_domain"/>
</dbReference>
<dbReference type="AlphaFoldDB" id="A0A7H9BAE1"/>
<dbReference type="Gene3D" id="3.40.30.10">
    <property type="entry name" value="Glutaredoxin"/>
    <property type="match status" value="1"/>
</dbReference>
<dbReference type="InterPro" id="IPR036249">
    <property type="entry name" value="Thioredoxin-like_sf"/>
</dbReference>
<feature type="chain" id="PRO_5028838894" description="Thioredoxin domain-containing protein" evidence="3">
    <location>
        <begin position="21"/>
        <end position="271"/>
    </location>
</feature>
<dbReference type="PANTHER" id="PTHR45672:SF3">
    <property type="entry name" value="THIOREDOXIN DOMAIN-CONTAINING PROTEIN 5"/>
    <property type="match status" value="1"/>
</dbReference>
<dbReference type="GO" id="GO:0005783">
    <property type="term" value="C:endoplasmic reticulum"/>
    <property type="evidence" value="ECO:0007669"/>
    <property type="project" value="TreeGrafter"/>
</dbReference>
<dbReference type="Proteomes" id="UP000509704">
    <property type="component" value="Chromosome 8"/>
</dbReference>
<keyword evidence="6" id="KW-1185">Reference proteome</keyword>
<feature type="domain" description="Thioredoxin" evidence="4">
    <location>
        <begin position="13"/>
        <end position="174"/>
    </location>
</feature>
<protein>
    <recommendedName>
        <fullName evidence="4">Thioredoxin domain-containing protein</fullName>
    </recommendedName>
</protein>
<reference evidence="5 6" key="1">
    <citation type="submission" date="2020-07" db="EMBL/GenBank/DDBJ databases">
        <title>The yeast mating-type switching endonuclease HO is a domesticated member of an unorthodox homing genetic element family.</title>
        <authorList>
            <person name="Coughlan A.Y."/>
            <person name="Lombardi L."/>
            <person name="Braun-Galleani S."/>
            <person name="Martos A.R."/>
            <person name="Galeote V."/>
            <person name="Bigey F."/>
            <person name="Dequin S."/>
            <person name="Byrne K.P."/>
            <person name="Wolfe K.H."/>
        </authorList>
    </citation>
    <scope>NUCLEOTIDE SEQUENCE [LARGE SCALE GENOMIC DNA]</scope>
    <source>
        <strain evidence="5 6">NRRL Y-6702</strain>
    </source>
</reference>
<dbReference type="KEGG" id="zmk:HG535_0H03160"/>
<dbReference type="Pfam" id="PF00085">
    <property type="entry name" value="Thioredoxin"/>
    <property type="match status" value="1"/>
</dbReference>
<dbReference type="RefSeq" id="XP_037146714.1">
    <property type="nucleotide sequence ID" value="XM_037290819.1"/>
</dbReference>
<evidence type="ECO:0000259" key="4">
    <source>
        <dbReference type="PROSITE" id="PS51352"/>
    </source>
</evidence>
<evidence type="ECO:0000256" key="2">
    <source>
        <dbReference type="ARBA" id="ARBA00022729"/>
    </source>
</evidence>
<dbReference type="EMBL" id="CP058611">
    <property type="protein sequence ID" value="QLG74989.1"/>
    <property type="molecule type" value="Genomic_DNA"/>
</dbReference>
<dbReference type="SUPFAM" id="SSF52833">
    <property type="entry name" value="Thioredoxin-like"/>
    <property type="match status" value="1"/>
</dbReference>
<dbReference type="GeneID" id="59238792"/>
<dbReference type="PANTHER" id="PTHR45672">
    <property type="entry name" value="PROTEIN DISULFIDE-ISOMERASE C17H9.14C-RELATED"/>
    <property type="match status" value="1"/>
</dbReference>
<keyword evidence="2 3" id="KW-0732">Signal</keyword>
<evidence type="ECO:0000256" key="3">
    <source>
        <dbReference type="SAM" id="SignalP"/>
    </source>
</evidence>
<sequence length="271" mass="31759">MLVLQLILVWKCLLIQLAACSSSKERTHVDLAMSIDEYYDTVNSKISYTMVEFTTPWCHHCKKLKPNFLKLSKMYENDTTVPPVKFLEVNCEVFGTTICRDMPGFPMIYLIQPRVKPLILPKSETSVPFWRKLWTKIRNRIEDPMWQLDKDRIINYNGKREAIPMKKFIESVRAKDALVERVNNVLNDKFECSQDDEPCQLGKRYVLENLDKLSPKQLGQERLKLESIIKNAGEKEDDAIKVAIELIKFKLQILNHFDKSNEEQINVYDEL</sequence>
<dbReference type="GO" id="GO:0006457">
    <property type="term" value="P:protein folding"/>
    <property type="evidence" value="ECO:0007669"/>
    <property type="project" value="TreeGrafter"/>
</dbReference>
<name>A0A7H9BAE1_ZYGMR</name>
<evidence type="ECO:0000313" key="5">
    <source>
        <dbReference type="EMBL" id="QLG74989.1"/>
    </source>
</evidence>
<dbReference type="OrthoDB" id="10264505at2759"/>
<accession>A0A7H9BAE1</accession>
<evidence type="ECO:0000313" key="6">
    <source>
        <dbReference type="Proteomes" id="UP000509704"/>
    </source>
</evidence>
<comment type="similarity">
    <text evidence="1">Belongs to the protein disulfide isomerase family.</text>
</comment>
<feature type="signal peptide" evidence="3">
    <location>
        <begin position="1"/>
        <end position="20"/>
    </location>
</feature>
<dbReference type="InterPro" id="IPR051063">
    <property type="entry name" value="PDI"/>
</dbReference>
<proteinExistence type="inferred from homology"/>
<dbReference type="PROSITE" id="PS51352">
    <property type="entry name" value="THIOREDOXIN_2"/>
    <property type="match status" value="1"/>
</dbReference>
<dbReference type="GO" id="GO:0003756">
    <property type="term" value="F:protein disulfide isomerase activity"/>
    <property type="evidence" value="ECO:0007669"/>
    <property type="project" value="TreeGrafter"/>
</dbReference>
<evidence type="ECO:0000256" key="1">
    <source>
        <dbReference type="ARBA" id="ARBA00006347"/>
    </source>
</evidence>
<gene>
    <name evidence="5" type="ORF">HG535_0H03160</name>
</gene>
<dbReference type="CDD" id="cd02961">
    <property type="entry name" value="PDI_a_family"/>
    <property type="match status" value="1"/>
</dbReference>
<organism evidence="5 6">
    <name type="scientific">Zygotorulaspora mrakii</name>
    <name type="common">Zygosaccharomyces mrakii</name>
    <dbReference type="NCBI Taxonomy" id="42260"/>
    <lineage>
        <taxon>Eukaryota</taxon>
        <taxon>Fungi</taxon>
        <taxon>Dikarya</taxon>
        <taxon>Ascomycota</taxon>
        <taxon>Saccharomycotina</taxon>
        <taxon>Saccharomycetes</taxon>
        <taxon>Saccharomycetales</taxon>
        <taxon>Saccharomycetaceae</taxon>
        <taxon>Zygotorulaspora</taxon>
    </lineage>
</organism>